<feature type="domain" description="EF-hand" evidence="4">
    <location>
        <begin position="144"/>
        <end position="175"/>
    </location>
</feature>
<protein>
    <recommendedName>
        <fullName evidence="4">EF-hand domain-containing protein</fullName>
    </recommendedName>
</protein>
<dbReference type="SMART" id="SM00054">
    <property type="entry name" value="EFh"/>
    <property type="match status" value="6"/>
</dbReference>
<dbReference type="Pfam" id="PF13405">
    <property type="entry name" value="EF-hand_6"/>
    <property type="match status" value="1"/>
</dbReference>
<feature type="domain" description="EF-hand" evidence="4">
    <location>
        <begin position="13"/>
        <end position="48"/>
    </location>
</feature>
<dbReference type="PANTHER" id="PTHR10891">
    <property type="entry name" value="EF-HAND CALCIUM-BINDING DOMAIN CONTAINING PROTEIN"/>
    <property type="match status" value="1"/>
</dbReference>
<keyword evidence="6" id="KW-1185">Reference proteome</keyword>
<dbReference type="Proteomes" id="UP000467840">
    <property type="component" value="Chromosome 14"/>
</dbReference>
<reference evidence="5 6" key="1">
    <citation type="journal article" date="2020" name="Mol. Plant">
        <title>The Chromosome-Based Rubber Tree Genome Provides New Insights into Spurge Genome Evolution and Rubber Biosynthesis.</title>
        <authorList>
            <person name="Liu J."/>
            <person name="Shi C."/>
            <person name="Shi C.C."/>
            <person name="Li W."/>
            <person name="Zhang Q.J."/>
            <person name="Zhang Y."/>
            <person name="Li K."/>
            <person name="Lu H.F."/>
            <person name="Shi C."/>
            <person name="Zhu S.T."/>
            <person name="Xiao Z.Y."/>
            <person name="Nan H."/>
            <person name="Yue Y."/>
            <person name="Zhu X.G."/>
            <person name="Wu Y."/>
            <person name="Hong X.N."/>
            <person name="Fan G.Y."/>
            <person name="Tong Y."/>
            <person name="Zhang D."/>
            <person name="Mao C.L."/>
            <person name="Liu Y.L."/>
            <person name="Hao S.J."/>
            <person name="Liu W.Q."/>
            <person name="Lv M.Q."/>
            <person name="Zhang H.B."/>
            <person name="Liu Y."/>
            <person name="Hu-Tang G.R."/>
            <person name="Wang J.P."/>
            <person name="Wang J.H."/>
            <person name="Sun Y.H."/>
            <person name="Ni S.B."/>
            <person name="Chen W.B."/>
            <person name="Zhang X.C."/>
            <person name="Jiao Y.N."/>
            <person name="Eichler E.E."/>
            <person name="Li G.H."/>
            <person name="Liu X."/>
            <person name="Gao L.Z."/>
        </authorList>
    </citation>
    <scope>NUCLEOTIDE SEQUENCE [LARGE SCALE GENOMIC DNA]</scope>
    <source>
        <strain evidence="6">cv. GT1</strain>
        <tissue evidence="5">Leaf</tissue>
    </source>
</reference>
<keyword evidence="3" id="KW-0106">Calcium</keyword>
<feature type="domain" description="EF-hand" evidence="4">
    <location>
        <begin position="233"/>
        <end position="255"/>
    </location>
</feature>
<evidence type="ECO:0000256" key="3">
    <source>
        <dbReference type="ARBA" id="ARBA00022837"/>
    </source>
</evidence>
<keyword evidence="2" id="KW-0677">Repeat</keyword>
<dbReference type="Gene3D" id="1.10.238.10">
    <property type="entry name" value="EF-hand"/>
    <property type="match status" value="3"/>
</dbReference>
<dbReference type="GO" id="GO:0005509">
    <property type="term" value="F:calcium ion binding"/>
    <property type="evidence" value="ECO:0007669"/>
    <property type="project" value="InterPro"/>
</dbReference>
<accession>A0A6A6MBF6</accession>
<dbReference type="AlphaFoldDB" id="A0A6A6MBF6"/>
<dbReference type="Pfam" id="PF13202">
    <property type="entry name" value="EF-hand_5"/>
    <property type="match status" value="1"/>
</dbReference>
<evidence type="ECO:0000259" key="4">
    <source>
        <dbReference type="PROSITE" id="PS50222"/>
    </source>
</evidence>
<dbReference type="Pfam" id="PF13499">
    <property type="entry name" value="EF-hand_7"/>
    <property type="match status" value="2"/>
</dbReference>
<proteinExistence type="predicted"/>
<keyword evidence="1" id="KW-0479">Metal-binding</keyword>
<name>A0A6A6MBF6_HEVBR</name>
<comment type="caution">
    <text evidence="5">The sequence shown here is derived from an EMBL/GenBank/DDBJ whole genome shotgun (WGS) entry which is preliminary data.</text>
</comment>
<dbReference type="InterPro" id="IPR039647">
    <property type="entry name" value="EF_hand_pair_protein_CML-like"/>
</dbReference>
<feature type="domain" description="EF-hand" evidence="4">
    <location>
        <begin position="183"/>
        <end position="218"/>
    </location>
</feature>
<dbReference type="InterPro" id="IPR011992">
    <property type="entry name" value="EF-hand-dom_pair"/>
</dbReference>
<sequence length="260" mass="29212">MPLSVPKSVSGSYTEGQLMAFFKEQDVNGDGRLSKEEIKKAFQQLGSRLPGWRVRRALHHADVNGDGSISLDELDELVKYVESEPHSAVAKMPLSVPKSVSGTYTEGQLKAIFKEHDANGDGRLSKEEMKKAFQQLGSRLPGWRVRRALHHADANGDGSISVDELDELVKYVLHKGLSPVPIRTMEDFKKWLKTFDADKDGRISRKEFENAIHGLDGVWFAKLQAWLQVHSADTNRNGFIDEDELDNLLKFAQKHFSVQA</sequence>
<feature type="domain" description="EF-hand" evidence="4">
    <location>
        <begin position="53"/>
        <end position="84"/>
    </location>
</feature>
<dbReference type="PROSITE" id="PS00018">
    <property type="entry name" value="EF_HAND_1"/>
    <property type="match status" value="6"/>
</dbReference>
<dbReference type="InterPro" id="IPR018247">
    <property type="entry name" value="EF_Hand_1_Ca_BS"/>
</dbReference>
<gene>
    <name evidence="5" type="ORF">GH714_005327</name>
</gene>
<evidence type="ECO:0000313" key="5">
    <source>
        <dbReference type="EMBL" id="KAF2309835.1"/>
    </source>
</evidence>
<organism evidence="5 6">
    <name type="scientific">Hevea brasiliensis</name>
    <name type="common">Para rubber tree</name>
    <name type="synonym">Siphonia brasiliensis</name>
    <dbReference type="NCBI Taxonomy" id="3981"/>
    <lineage>
        <taxon>Eukaryota</taxon>
        <taxon>Viridiplantae</taxon>
        <taxon>Streptophyta</taxon>
        <taxon>Embryophyta</taxon>
        <taxon>Tracheophyta</taxon>
        <taxon>Spermatophyta</taxon>
        <taxon>Magnoliopsida</taxon>
        <taxon>eudicotyledons</taxon>
        <taxon>Gunneridae</taxon>
        <taxon>Pentapetalae</taxon>
        <taxon>rosids</taxon>
        <taxon>fabids</taxon>
        <taxon>Malpighiales</taxon>
        <taxon>Euphorbiaceae</taxon>
        <taxon>Crotonoideae</taxon>
        <taxon>Micrandreae</taxon>
        <taxon>Hevea</taxon>
    </lineage>
</organism>
<dbReference type="InterPro" id="IPR002048">
    <property type="entry name" value="EF_hand_dom"/>
</dbReference>
<evidence type="ECO:0000256" key="2">
    <source>
        <dbReference type="ARBA" id="ARBA00022737"/>
    </source>
</evidence>
<evidence type="ECO:0000256" key="1">
    <source>
        <dbReference type="ARBA" id="ARBA00022723"/>
    </source>
</evidence>
<dbReference type="CDD" id="cd00051">
    <property type="entry name" value="EFh"/>
    <property type="match status" value="4"/>
</dbReference>
<evidence type="ECO:0000313" key="6">
    <source>
        <dbReference type="Proteomes" id="UP000467840"/>
    </source>
</evidence>
<feature type="domain" description="EF-hand" evidence="4">
    <location>
        <begin position="104"/>
        <end position="139"/>
    </location>
</feature>
<dbReference type="EMBL" id="JAAGAX010000006">
    <property type="protein sequence ID" value="KAF2309835.1"/>
    <property type="molecule type" value="Genomic_DNA"/>
</dbReference>
<dbReference type="SUPFAM" id="SSF47473">
    <property type="entry name" value="EF-hand"/>
    <property type="match status" value="2"/>
</dbReference>
<dbReference type="PROSITE" id="PS50222">
    <property type="entry name" value="EF_HAND_2"/>
    <property type="match status" value="6"/>
</dbReference>